<feature type="binding site" evidence="8">
    <location>
        <position position="161"/>
    </location>
    <ligand>
        <name>substrate</name>
    </ligand>
</feature>
<feature type="binding site" evidence="8">
    <location>
        <position position="283"/>
    </location>
    <ligand>
        <name>substrate</name>
    </ligand>
</feature>
<dbReference type="Gene3D" id="3.30.390.10">
    <property type="entry name" value="Enolase-like, N-terminal domain"/>
    <property type="match status" value="1"/>
</dbReference>
<dbReference type="EC" id="4.2.1.11" evidence="6"/>
<comment type="caution">
    <text evidence="12">The sequence shown here is derived from an EMBL/GenBank/DDBJ whole genome shotgun (WGS) entry which is preliminary data.</text>
</comment>
<feature type="binding site" evidence="6">
    <location>
        <position position="160"/>
    </location>
    <ligand>
        <name>(2R)-2-phosphoglycerate</name>
        <dbReference type="ChEBI" id="CHEBI:58289"/>
    </ligand>
</feature>
<feature type="domain" description="Enolase N-terminal" evidence="11">
    <location>
        <begin position="3"/>
        <end position="130"/>
    </location>
</feature>
<evidence type="ECO:0000256" key="1">
    <source>
        <dbReference type="ARBA" id="ARBA00005031"/>
    </source>
</evidence>
<dbReference type="GO" id="GO:0000287">
    <property type="term" value="F:magnesium ion binding"/>
    <property type="evidence" value="ECO:0007669"/>
    <property type="project" value="UniProtKB-UniRule"/>
</dbReference>
<dbReference type="OrthoDB" id="8680at2157"/>
<proteinExistence type="inferred from homology"/>
<keyword evidence="6" id="KW-0964">Secreted</keyword>
<evidence type="ECO:0000259" key="11">
    <source>
        <dbReference type="SMART" id="SM01193"/>
    </source>
</evidence>
<dbReference type="GO" id="GO:0000015">
    <property type="term" value="C:phosphopyruvate hydratase complex"/>
    <property type="evidence" value="ECO:0007669"/>
    <property type="project" value="InterPro"/>
</dbReference>
<feature type="binding site" evidence="6">
    <location>
        <position position="385"/>
    </location>
    <ligand>
        <name>(2R)-2-phosphoglycerate</name>
        <dbReference type="ChEBI" id="CHEBI:58289"/>
    </ligand>
</feature>
<comment type="catalytic activity">
    <reaction evidence="6">
        <text>(2R)-2-phosphoglycerate = phosphoenolpyruvate + H2O</text>
        <dbReference type="Rhea" id="RHEA:10164"/>
        <dbReference type="ChEBI" id="CHEBI:15377"/>
        <dbReference type="ChEBI" id="CHEBI:58289"/>
        <dbReference type="ChEBI" id="CHEBI:58702"/>
        <dbReference type="EC" id="4.2.1.11"/>
    </reaction>
</comment>
<dbReference type="InterPro" id="IPR020810">
    <property type="entry name" value="Enolase_C"/>
</dbReference>
<dbReference type="Proteomes" id="UP000256877">
    <property type="component" value="Unassembled WGS sequence"/>
</dbReference>
<dbReference type="PANTHER" id="PTHR11902:SF1">
    <property type="entry name" value="ENOLASE"/>
    <property type="match status" value="1"/>
</dbReference>
<dbReference type="InterPro" id="IPR029017">
    <property type="entry name" value="Enolase-like_N"/>
</dbReference>
<dbReference type="SUPFAM" id="SSF51604">
    <property type="entry name" value="Enolase C-terminal domain-like"/>
    <property type="match status" value="1"/>
</dbReference>
<dbReference type="UniPathway" id="UPA00109">
    <property type="reaction ID" value="UER00187"/>
</dbReference>
<dbReference type="InterPro" id="IPR020809">
    <property type="entry name" value="Enolase_CS"/>
</dbReference>
<evidence type="ECO:0000256" key="8">
    <source>
        <dbReference type="PIRSR" id="PIRSR001400-2"/>
    </source>
</evidence>
<feature type="binding site" evidence="6">
    <location>
        <position position="334"/>
    </location>
    <ligand>
        <name>(2R)-2-phosphoglycerate</name>
        <dbReference type="ChEBI" id="CHEBI:58289"/>
    </ligand>
</feature>
<dbReference type="Pfam" id="PF03952">
    <property type="entry name" value="Enolase_N"/>
    <property type="match status" value="1"/>
</dbReference>
<dbReference type="InterPro" id="IPR020811">
    <property type="entry name" value="Enolase_N"/>
</dbReference>
<dbReference type="InterPro" id="IPR000941">
    <property type="entry name" value="Enolase"/>
</dbReference>
<gene>
    <name evidence="6" type="primary">eno</name>
    <name evidence="12" type="ORF">CGL52_07440</name>
</gene>
<dbReference type="PIRSF" id="PIRSF001400">
    <property type="entry name" value="Enolase"/>
    <property type="match status" value="1"/>
</dbReference>
<dbReference type="GO" id="GO:0004634">
    <property type="term" value="F:phosphopyruvate hydratase activity"/>
    <property type="evidence" value="ECO:0007669"/>
    <property type="project" value="UniProtKB-UniRule"/>
</dbReference>
<dbReference type="PROSITE" id="PS00164">
    <property type="entry name" value="ENOLASE"/>
    <property type="match status" value="1"/>
</dbReference>
<feature type="binding site" evidence="6 9">
    <location>
        <position position="309"/>
    </location>
    <ligand>
        <name>Mg(2+)</name>
        <dbReference type="ChEBI" id="CHEBI:18420"/>
    </ligand>
</feature>
<keyword evidence="6 9" id="KW-0479">Metal-binding</keyword>
<feature type="binding site" evidence="8">
    <location>
        <position position="309"/>
    </location>
    <ligand>
        <name>substrate</name>
    </ligand>
</feature>
<organism evidence="12 13">
    <name type="scientific">Pyrobaculum aerophilum</name>
    <dbReference type="NCBI Taxonomy" id="13773"/>
    <lineage>
        <taxon>Archaea</taxon>
        <taxon>Thermoproteota</taxon>
        <taxon>Thermoprotei</taxon>
        <taxon>Thermoproteales</taxon>
        <taxon>Thermoproteaceae</taxon>
        <taxon>Pyrobaculum</taxon>
    </lineage>
</organism>
<accession>A0A371R3P3</accession>
<feature type="binding site" evidence="8">
    <location>
        <position position="385"/>
    </location>
    <ligand>
        <name>substrate</name>
    </ligand>
</feature>
<feature type="domain" description="Enolase C-terminal TIM barrel" evidence="10">
    <location>
        <begin position="135"/>
        <end position="413"/>
    </location>
</feature>
<dbReference type="HAMAP" id="MF_00318">
    <property type="entry name" value="Enolase"/>
    <property type="match status" value="1"/>
</dbReference>
<evidence type="ECO:0000259" key="10">
    <source>
        <dbReference type="SMART" id="SM01192"/>
    </source>
</evidence>
<feature type="binding site" evidence="6 9">
    <location>
        <position position="240"/>
    </location>
    <ligand>
        <name>Mg(2+)</name>
        <dbReference type="ChEBI" id="CHEBI:18420"/>
    </ligand>
</feature>
<evidence type="ECO:0000313" key="12">
    <source>
        <dbReference type="EMBL" id="RFA98374.1"/>
    </source>
</evidence>
<dbReference type="GO" id="GO:0005576">
    <property type="term" value="C:extracellular region"/>
    <property type="evidence" value="ECO:0007669"/>
    <property type="project" value="UniProtKB-SubCell"/>
</dbReference>
<name>A0A371R3P3_9CREN</name>
<dbReference type="Pfam" id="PF00113">
    <property type="entry name" value="Enolase_C"/>
    <property type="match status" value="1"/>
</dbReference>
<comment type="subcellular location">
    <subcellularLocation>
        <location evidence="6">Cytoplasm</location>
    </subcellularLocation>
    <subcellularLocation>
        <location evidence="6">Secreted</location>
    </subcellularLocation>
    <subcellularLocation>
        <location evidence="6">Cell surface</location>
    </subcellularLocation>
    <text evidence="6">Fractions of enolase are present in both the cytoplasm and on the cell surface.</text>
</comment>
<feature type="binding site" evidence="6">
    <location>
        <position position="363"/>
    </location>
    <ligand>
        <name>(2R)-2-phosphoglycerate</name>
        <dbReference type="ChEBI" id="CHEBI:58289"/>
    </ligand>
</feature>
<dbReference type="PRINTS" id="PR00148">
    <property type="entry name" value="ENOLASE"/>
</dbReference>
<comment type="cofactor">
    <cofactor evidence="9">
        <name>Mg(2+)</name>
        <dbReference type="ChEBI" id="CHEBI:18420"/>
    </cofactor>
    <text evidence="9">Mg(2+) is required for catalysis and for stabilizing the dimer.</text>
</comment>
<evidence type="ECO:0000256" key="7">
    <source>
        <dbReference type="PIRSR" id="PIRSR001400-1"/>
    </source>
</evidence>
<keyword evidence="3 6" id="KW-0460">Magnesium</keyword>
<dbReference type="SMART" id="SM01192">
    <property type="entry name" value="Enolase_C"/>
    <property type="match status" value="1"/>
</dbReference>
<dbReference type="PANTHER" id="PTHR11902">
    <property type="entry name" value="ENOLASE"/>
    <property type="match status" value="1"/>
</dbReference>
<comment type="function">
    <text evidence="6">Catalyzes the reversible conversion of 2-phosphoglycerate (2-PG) into phosphoenolpyruvate (PEP). It is essential for the degradation of carbohydrates via glycolysis.</text>
</comment>
<dbReference type="InterPro" id="IPR036849">
    <property type="entry name" value="Enolase-like_C_sf"/>
</dbReference>
<dbReference type="SUPFAM" id="SSF54826">
    <property type="entry name" value="Enolase N-terminal domain-like"/>
    <property type="match status" value="1"/>
</dbReference>
<evidence type="ECO:0000256" key="5">
    <source>
        <dbReference type="ARBA" id="ARBA00023239"/>
    </source>
</evidence>
<protein>
    <recommendedName>
        <fullName evidence="6">Enolase</fullName>
        <ecNumber evidence="6">4.2.1.11</ecNumber>
    </recommendedName>
    <alternativeName>
        <fullName evidence="6">2-phospho-D-glycerate hydro-lyase</fullName>
    </alternativeName>
    <alternativeName>
        <fullName evidence="6">2-phosphoglycerate dehydratase</fullName>
    </alternativeName>
</protein>
<comment type="cofactor">
    <cofactor evidence="6">
        <name>Mg(2+)</name>
        <dbReference type="ChEBI" id="CHEBI:18420"/>
    </cofactor>
    <text evidence="6">Binds a second Mg(2+) ion via substrate during catalysis.</text>
</comment>
<dbReference type="RefSeq" id="WP_116430508.1">
    <property type="nucleotide sequence ID" value="NZ_NMUF01000018.1"/>
</dbReference>
<dbReference type="SFLD" id="SFLDS00001">
    <property type="entry name" value="Enolase"/>
    <property type="match status" value="1"/>
</dbReference>
<dbReference type="GO" id="GO:0009986">
    <property type="term" value="C:cell surface"/>
    <property type="evidence" value="ECO:0007669"/>
    <property type="project" value="UniProtKB-SubCell"/>
</dbReference>
<reference evidence="12 13" key="1">
    <citation type="submission" date="2017-07" db="EMBL/GenBank/DDBJ databases">
        <title>Draft genome sequence of aerobic hyperthermophilic archaea, Pyrobaculum aerophilum YKB31 and YKB32.</title>
        <authorList>
            <person name="Mochizuki T."/>
            <person name="Berliner A.J."/>
            <person name="Yoshida-Takashima Y."/>
            <person name="Takaki Y."/>
            <person name="Nunoura T."/>
            <person name="Takai K."/>
        </authorList>
    </citation>
    <scope>NUCLEOTIDE SEQUENCE [LARGE SCALE GENOMIC DNA]</scope>
    <source>
        <strain evidence="12 13">YKB32</strain>
    </source>
</reference>
<dbReference type="SMART" id="SM01193">
    <property type="entry name" value="Enolase_N"/>
    <property type="match status" value="1"/>
</dbReference>
<feature type="binding site" evidence="6 9">
    <location>
        <position position="283"/>
    </location>
    <ligand>
        <name>Mg(2+)</name>
        <dbReference type="ChEBI" id="CHEBI:18420"/>
    </ligand>
</feature>
<dbReference type="AlphaFoldDB" id="A0A371R3P3"/>
<evidence type="ECO:0000256" key="9">
    <source>
        <dbReference type="PIRSR" id="PIRSR001400-3"/>
    </source>
</evidence>
<feature type="active site" description="Proton donor" evidence="6 7">
    <location>
        <position position="204"/>
    </location>
</feature>
<evidence type="ECO:0000313" key="13">
    <source>
        <dbReference type="Proteomes" id="UP000256877"/>
    </source>
</evidence>
<feature type="binding site" evidence="8">
    <location>
        <begin position="361"/>
        <end position="364"/>
    </location>
    <ligand>
        <name>substrate</name>
    </ligand>
</feature>
<keyword evidence="6" id="KW-0963">Cytoplasm</keyword>
<dbReference type="SFLD" id="SFLDG00178">
    <property type="entry name" value="enolase"/>
    <property type="match status" value="1"/>
</dbReference>
<sequence length="419" mass="45390">MQISDAWIRKVFTGRGDVTVEVELTVEDSVTGDVLVTRAAAPAGASRGAHEVLYFPEGGVDAALAAFEKLVAPEIVGLDVTEPYSIDGKLEEVDGTQRFEKIGGAVAIATSFAAAEAGAASLGVPLYSFIGGAYARRLPLPLGNVIGGGKHSRGLGPDIQEFLAMPLNPPDIYTAVYTNVEIHKRVLKYILKVDTSFTGGKNDEGAWTPRISSTTALKILREAAREVSGELGVEVGIGVDVAASSLWNGEKYVYKNEGVERDPREQFEFIAKLIEEYDLVYVEDPFHEEDFQSFAELRDRFKDRLIVGDDLFVTNPERIKKGGKIGAATGVIIKPDQIGTLLRAHQAVSAAREFGMRVIVSHRSGDTEYKTLAHIAVGFGAEVIKTGIMGGERTAKLNELIRIGDYLGKWATITQIRIH</sequence>
<dbReference type="EMBL" id="NMUF01000018">
    <property type="protein sequence ID" value="RFA98374.1"/>
    <property type="molecule type" value="Genomic_DNA"/>
</dbReference>
<feature type="binding site" evidence="8">
    <location>
        <position position="151"/>
    </location>
    <ligand>
        <name>substrate</name>
    </ligand>
</feature>
<keyword evidence="4 6" id="KW-0324">Glycolysis</keyword>
<evidence type="ECO:0000256" key="4">
    <source>
        <dbReference type="ARBA" id="ARBA00023152"/>
    </source>
</evidence>
<evidence type="ECO:0000256" key="2">
    <source>
        <dbReference type="ARBA" id="ARBA00009604"/>
    </source>
</evidence>
<feature type="active site" description="Proton acceptor" evidence="6 7">
    <location>
        <position position="334"/>
    </location>
</feature>
<feature type="binding site" evidence="6">
    <location>
        <position position="364"/>
    </location>
    <ligand>
        <name>(2R)-2-phosphoglycerate</name>
        <dbReference type="ChEBI" id="CHEBI:58289"/>
    </ligand>
</feature>
<dbReference type="CDD" id="cd03313">
    <property type="entry name" value="enolase"/>
    <property type="match status" value="1"/>
</dbReference>
<dbReference type="GO" id="GO:0006096">
    <property type="term" value="P:glycolytic process"/>
    <property type="evidence" value="ECO:0007669"/>
    <property type="project" value="UniProtKB-UniRule"/>
</dbReference>
<dbReference type="SFLD" id="SFLDF00002">
    <property type="entry name" value="enolase"/>
    <property type="match status" value="1"/>
</dbReference>
<evidence type="ECO:0000256" key="6">
    <source>
        <dbReference type="HAMAP-Rule" id="MF_00318"/>
    </source>
</evidence>
<comment type="similarity">
    <text evidence="2 6">Belongs to the enolase family.</text>
</comment>
<keyword evidence="5 6" id="KW-0456">Lyase</keyword>
<evidence type="ECO:0000256" key="3">
    <source>
        <dbReference type="ARBA" id="ARBA00022842"/>
    </source>
</evidence>
<comment type="pathway">
    <text evidence="1 6">Carbohydrate degradation; glycolysis; pyruvate from D-glyceraldehyde 3-phosphate: step 4/5.</text>
</comment>
<dbReference type="Gene3D" id="3.20.20.120">
    <property type="entry name" value="Enolase-like C-terminal domain"/>
    <property type="match status" value="1"/>
</dbReference>